<evidence type="ECO:0000313" key="2">
    <source>
        <dbReference type="EMBL" id="KKL26232.1"/>
    </source>
</evidence>
<sequence>IAELMDDLTAPDIDRTEKFDISRAFRNEVTRLKREIADRKAQVDEDFQLFQETGELPDDLNQRALVEYYNIFEKAKKPSGVIDWDEVNRLEEELRDKWTPEQESYVDRNIGLTEWGPLLQEFVDAQQTLSDSGYWDVDERDRKVFRFQHPEVEAILTGKFYNLKPIEGAAEAITLEWQDIYRQIDDMETGFKEQSEREINALPPMEGVTPKSWSNMTAGKKRDLLIDHERELIYAENPGFWEDDQKRDAWNKGFVEGDEDVEGFVDLYLERANIVRATSSLSAETKLFMLDHSEFFAKGRELGVWTDDGSDWNRPVLEIDVQYRDEDTWYDDGIPDKHDLITYKNKDARDAAIAKERDEYLVENTEYNKARYRREAYGLVDKNFNRFPDELVETYVDYYTLPKKPDEVAGIDWPEGVSFYVDEWFLRDNPEFHQALVDFGRFKELKDVSESKVPTKEIFEKWWVYNTLTNRKDKDTYRLENLDLDEWGVRVGIWTRTMSERRRRQAQTPTERFEAEVREAEEERRKGLEKLK</sequence>
<dbReference type="AlphaFoldDB" id="A0A0F9CIH4"/>
<comment type="caution">
    <text evidence="2">The sequence shown here is derived from an EMBL/GenBank/DDBJ whole genome shotgun (WGS) entry which is preliminary data.</text>
</comment>
<accession>A0A0F9CIH4</accession>
<organism evidence="2">
    <name type="scientific">marine sediment metagenome</name>
    <dbReference type="NCBI Taxonomy" id="412755"/>
    <lineage>
        <taxon>unclassified sequences</taxon>
        <taxon>metagenomes</taxon>
        <taxon>ecological metagenomes</taxon>
    </lineage>
</organism>
<proteinExistence type="predicted"/>
<feature type="non-terminal residue" evidence="2">
    <location>
        <position position="1"/>
    </location>
</feature>
<gene>
    <name evidence="2" type="ORF">LCGC14_2397350</name>
</gene>
<name>A0A0F9CIH4_9ZZZZ</name>
<feature type="compositionally biased region" description="Basic and acidic residues" evidence="1">
    <location>
        <begin position="511"/>
        <end position="532"/>
    </location>
</feature>
<dbReference type="EMBL" id="LAZR01035910">
    <property type="protein sequence ID" value="KKL26232.1"/>
    <property type="molecule type" value="Genomic_DNA"/>
</dbReference>
<evidence type="ECO:0000256" key="1">
    <source>
        <dbReference type="SAM" id="MobiDB-lite"/>
    </source>
</evidence>
<feature type="region of interest" description="Disordered" evidence="1">
    <location>
        <begin position="504"/>
        <end position="532"/>
    </location>
</feature>
<reference evidence="2" key="1">
    <citation type="journal article" date="2015" name="Nature">
        <title>Complex archaea that bridge the gap between prokaryotes and eukaryotes.</title>
        <authorList>
            <person name="Spang A."/>
            <person name="Saw J.H."/>
            <person name="Jorgensen S.L."/>
            <person name="Zaremba-Niedzwiedzka K."/>
            <person name="Martijn J."/>
            <person name="Lind A.E."/>
            <person name="van Eijk R."/>
            <person name="Schleper C."/>
            <person name="Guy L."/>
            <person name="Ettema T.J."/>
        </authorList>
    </citation>
    <scope>NUCLEOTIDE SEQUENCE</scope>
</reference>
<protein>
    <submittedName>
        <fullName evidence="2">Uncharacterized protein</fullName>
    </submittedName>
</protein>